<accession>A0AA39SF05</accession>
<evidence type="ECO:0000313" key="12">
    <source>
        <dbReference type="EMBL" id="KAK0591246.1"/>
    </source>
</evidence>
<dbReference type="GO" id="GO:0046872">
    <property type="term" value="F:metal ion binding"/>
    <property type="evidence" value="ECO:0007669"/>
    <property type="project" value="UniProtKB-KW"/>
</dbReference>
<evidence type="ECO:0000256" key="9">
    <source>
        <dbReference type="PIRSR" id="PIRSR600823-3"/>
    </source>
</evidence>
<keyword evidence="8" id="KW-0408">Iron</keyword>
<dbReference type="PROSITE" id="PS50873">
    <property type="entry name" value="PEROXIDASE_4"/>
    <property type="match status" value="1"/>
</dbReference>
<evidence type="ECO:0000313" key="13">
    <source>
        <dbReference type="Proteomes" id="UP001168877"/>
    </source>
</evidence>
<dbReference type="SUPFAM" id="SSF48113">
    <property type="entry name" value="Heme-dependent peroxidases"/>
    <property type="match status" value="1"/>
</dbReference>
<organism evidence="12 13">
    <name type="scientific">Acer saccharum</name>
    <name type="common">Sugar maple</name>
    <dbReference type="NCBI Taxonomy" id="4024"/>
    <lineage>
        <taxon>Eukaryota</taxon>
        <taxon>Viridiplantae</taxon>
        <taxon>Streptophyta</taxon>
        <taxon>Embryophyta</taxon>
        <taxon>Tracheophyta</taxon>
        <taxon>Spermatophyta</taxon>
        <taxon>Magnoliopsida</taxon>
        <taxon>eudicotyledons</taxon>
        <taxon>Gunneridae</taxon>
        <taxon>Pentapetalae</taxon>
        <taxon>rosids</taxon>
        <taxon>malvids</taxon>
        <taxon>Sapindales</taxon>
        <taxon>Sapindaceae</taxon>
        <taxon>Hippocastanoideae</taxon>
        <taxon>Acereae</taxon>
        <taxon>Acer</taxon>
    </lineage>
</organism>
<keyword evidence="9" id="KW-0106">Calcium</keyword>
<proteinExistence type="inferred from homology"/>
<dbReference type="GO" id="GO:0020037">
    <property type="term" value="F:heme binding"/>
    <property type="evidence" value="ECO:0007669"/>
    <property type="project" value="InterPro"/>
</dbReference>
<evidence type="ECO:0000256" key="6">
    <source>
        <dbReference type="ARBA" id="ARBA00022723"/>
    </source>
</evidence>
<dbReference type="InterPro" id="IPR002016">
    <property type="entry name" value="Haem_peroxidase"/>
</dbReference>
<keyword evidence="6 9" id="KW-0479">Metal-binding</keyword>
<keyword evidence="7" id="KW-0560">Oxidoreductase</keyword>
<feature type="domain" description="Plant heme peroxidase family profile" evidence="11">
    <location>
        <begin position="62"/>
        <end position="108"/>
    </location>
</feature>
<keyword evidence="4" id="KW-0575">Peroxidase</keyword>
<dbReference type="GO" id="GO:0140825">
    <property type="term" value="F:lactoperoxidase activity"/>
    <property type="evidence" value="ECO:0007669"/>
    <property type="project" value="UniProtKB-EC"/>
</dbReference>
<evidence type="ECO:0000259" key="11">
    <source>
        <dbReference type="PROSITE" id="PS50873"/>
    </source>
</evidence>
<dbReference type="PANTHER" id="PTHR31388:SF5">
    <property type="entry name" value="PEROXIDASE"/>
    <property type="match status" value="1"/>
</dbReference>
<dbReference type="GO" id="GO:0006979">
    <property type="term" value="P:response to oxidative stress"/>
    <property type="evidence" value="ECO:0007669"/>
    <property type="project" value="InterPro"/>
</dbReference>
<name>A0AA39SF05_ACESA</name>
<feature type="binding site" evidence="9">
    <location>
        <position position="64"/>
    </location>
    <ligand>
        <name>Ca(2+)</name>
        <dbReference type="ChEBI" id="CHEBI:29108"/>
        <label>1</label>
    </ligand>
</feature>
<evidence type="ECO:0000256" key="3">
    <source>
        <dbReference type="ARBA" id="ARBA00012313"/>
    </source>
</evidence>
<evidence type="ECO:0000256" key="2">
    <source>
        <dbReference type="ARBA" id="ARBA00001970"/>
    </source>
</evidence>
<evidence type="ECO:0000256" key="1">
    <source>
        <dbReference type="ARBA" id="ARBA00000189"/>
    </source>
</evidence>
<reference evidence="12" key="2">
    <citation type="submission" date="2023-06" db="EMBL/GenBank/DDBJ databases">
        <authorList>
            <person name="Swenson N.G."/>
            <person name="Wegrzyn J.L."/>
            <person name="Mcevoy S.L."/>
        </authorList>
    </citation>
    <scope>NUCLEOTIDE SEQUENCE</scope>
    <source>
        <strain evidence="12">NS2018</strain>
        <tissue evidence="12">Leaf</tissue>
    </source>
</reference>
<sequence>MSQTVTREPRMGASILRLHVLPRLLRASTIPMPPSSVSPSTSITLNIKHLLHKIRPVKTAPGCDGSILLDDTGSFTGEQNAGPNRNSVRGYEVIDAIKTRVEAACNNTFLVQTS</sequence>
<evidence type="ECO:0000256" key="4">
    <source>
        <dbReference type="ARBA" id="ARBA00022559"/>
    </source>
</evidence>
<feature type="binding site" evidence="9">
    <location>
        <position position="62"/>
    </location>
    <ligand>
        <name>Ca(2+)</name>
        <dbReference type="ChEBI" id="CHEBI:29108"/>
        <label>1</label>
    </ligand>
</feature>
<comment type="cofactor">
    <cofactor evidence="2">
        <name>heme b</name>
        <dbReference type="ChEBI" id="CHEBI:60344"/>
    </cofactor>
</comment>
<comment type="catalytic activity">
    <reaction evidence="1">
        <text>2 a phenolic donor + H2O2 = 2 a phenolic radical donor + 2 H2O</text>
        <dbReference type="Rhea" id="RHEA:56136"/>
        <dbReference type="ChEBI" id="CHEBI:15377"/>
        <dbReference type="ChEBI" id="CHEBI:16240"/>
        <dbReference type="ChEBI" id="CHEBI:139520"/>
        <dbReference type="ChEBI" id="CHEBI:139521"/>
        <dbReference type="EC" id="1.11.1.7"/>
    </reaction>
</comment>
<feature type="binding site" evidence="9">
    <location>
        <position position="78"/>
    </location>
    <ligand>
        <name>Ca(2+)</name>
        <dbReference type="ChEBI" id="CHEBI:29108"/>
        <label>1</label>
    </ligand>
</feature>
<evidence type="ECO:0000256" key="5">
    <source>
        <dbReference type="ARBA" id="ARBA00022617"/>
    </source>
</evidence>
<dbReference type="Pfam" id="PF00141">
    <property type="entry name" value="peroxidase"/>
    <property type="match status" value="1"/>
</dbReference>
<comment type="similarity">
    <text evidence="10">Belongs to the peroxidase family.</text>
</comment>
<dbReference type="EMBL" id="JAUESC010000381">
    <property type="protein sequence ID" value="KAK0591246.1"/>
    <property type="molecule type" value="Genomic_DNA"/>
</dbReference>
<dbReference type="Gene3D" id="1.10.520.10">
    <property type="match status" value="1"/>
</dbReference>
<evidence type="ECO:0000256" key="8">
    <source>
        <dbReference type="ARBA" id="ARBA00023004"/>
    </source>
</evidence>
<evidence type="ECO:0000256" key="7">
    <source>
        <dbReference type="ARBA" id="ARBA00023002"/>
    </source>
</evidence>
<keyword evidence="13" id="KW-1185">Reference proteome</keyword>
<dbReference type="InterPro" id="IPR000823">
    <property type="entry name" value="Peroxidase_pln"/>
</dbReference>
<evidence type="ECO:0000256" key="10">
    <source>
        <dbReference type="RuleBase" id="RU004241"/>
    </source>
</evidence>
<comment type="caution">
    <text evidence="12">The sequence shown here is derived from an EMBL/GenBank/DDBJ whole genome shotgun (WGS) entry which is preliminary data.</text>
</comment>
<dbReference type="InterPro" id="IPR010255">
    <property type="entry name" value="Haem_peroxidase_sf"/>
</dbReference>
<gene>
    <name evidence="12" type="ORF">LWI29_037441</name>
</gene>
<keyword evidence="5" id="KW-0349">Heme</keyword>
<reference evidence="12" key="1">
    <citation type="journal article" date="2022" name="Plant J.">
        <title>Strategies of tolerance reflected in two North American maple genomes.</title>
        <authorList>
            <person name="McEvoy S.L."/>
            <person name="Sezen U.U."/>
            <person name="Trouern-Trend A."/>
            <person name="McMahon S.M."/>
            <person name="Schaberg P.G."/>
            <person name="Yang J."/>
            <person name="Wegrzyn J.L."/>
            <person name="Swenson N.G."/>
        </authorList>
    </citation>
    <scope>NUCLEOTIDE SEQUENCE</scope>
    <source>
        <strain evidence="12">NS2018</strain>
    </source>
</reference>
<dbReference type="AlphaFoldDB" id="A0AA39SF05"/>
<dbReference type="EC" id="1.11.1.7" evidence="3"/>
<comment type="cofactor">
    <cofactor evidence="9">
        <name>Ca(2+)</name>
        <dbReference type="ChEBI" id="CHEBI:29108"/>
    </cofactor>
    <text evidence="9">Binds 2 calcium ions per subunit.</text>
</comment>
<dbReference type="Proteomes" id="UP001168877">
    <property type="component" value="Unassembled WGS sequence"/>
</dbReference>
<dbReference type="PANTHER" id="PTHR31388">
    <property type="entry name" value="PEROXIDASE 72-RELATED"/>
    <property type="match status" value="1"/>
</dbReference>
<protein>
    <recommendedName>
        <fullName evidence="3">peroxidase</fullName>
        <ecNumber evidence="3">1.11.1.7</ecNumber>
    </recommendedName>
</protein>
<feature type="binding site" evidence="9">
    <location>
        <position position="66"/>
    </location>
    <ligand>
        <name>Ca(2+)</name>
        <dbReference type="ChEBI" id="CHEBI:29108"/>
        <label>1</label>
    </ligand>
</feature>